<name>A0A1N7BVW0_9EURY</name>
<evidence type="ECO:0000313" key="3">
    <source>
        <dbReference type="Proteomes" id="UP000186914"/>
    </source>
</evidence>
<dbReference type="RefSeq" id="WP_076430768.1">
    <property type="nucleotide sequence ID" value="NZ_FTNO01000002.1"/>
</dbReference>
<evidence type="ECO:0000313" key="2">
    <source>
        <dbReference type="EMBL" id="SIR55458.1"/>
    </source>
</evidence>
<keyword evidence="3" id="KW-1185">Reference proteome</keyword>
<dbReference type="EMBL" id="FTNO01000002">
    <property type="protein sequence ID" value="SIR55458.1"/>
    <property type="molecule type" value="Genomic_DNA"/>
</dbReference>
<reference evidence="3" key="1">
    <citation type="submission" date="2017-01" db="EMBL/GenBank/DDBJ databases">
        <authorList>
            <person name="Varghese N."/>
            <person name="Submissions S."/>
        </authorList>
    </citation>
    <scope>NUCLEOTIDE SEQUENCE [LARGE SCALE GENOMIC DNA]</scope>
    <source>
        <strain evidence="3">CGMCC 1.7737</strain>
    </source>
</reference>
<organism evidence="2 3">
    <name type="scientific">Haladaptatus litoreus</name>
    <dbReference type="NCBI Taxonomy" id="553468"/>
    <lineage>
        <taxon>Archaea</taxon>
        <taxon>Methanobacteriati</taxon>
        <taxon>Methanobacteriota</taxon>
        <taxon>Stenosarchaea group</taxon>
        <taxon>Halobacteria</taxon>
        <taxon>Halobacteriales</taxon>
        <taxon>Haladaptataceae</taxon>
        <taxon>Haladaptatus</taxon>
    </lineage>
</organism>
<sequence length="108" mass="11770">MSGWESAGERIGRKLGGKIGRALGEWLGQQFNSENHEGRDISKQNSSVTGDKADTKTASEMPSSREELEGLSYRELQQVAKEVGVKANTKKDEMVENVADELGIDSEA</sequence>
<accession>A0A1N7BVW0</accession>
<protein>
    <submittedName>
        <fullName evidence="2">Uncharacterized protein</fullName>
    </submittedName>
</protein>
<dbReference type="AlphaFoldDB" id="A0A1N7BVW0"/>
<dbReference type="Proteomes" id="UP000186914">
    <property type="component" value="Unassembled WGS sequence"/>
</dbReference>
<evidence type="ECO:0000256" key="1">
    <source>
        <dbReference type="SAM" id="MobiDB-lite"/>
    </source>
</evidence>
<dbReference type="OrthoDB" id="206276at2157"/>
<feature type="compositionally biased region" description="Basic and acidic residues" evidence="1">
    <location>
        <begin position="51"/>
        <end position="68"/>
    </location>
</feature>
<gene>
    <name evidence="2" type="ORF">SAMN05421858_2789</name>
</gene>
<proteinExistence type="predicted"/>
<feature type="region of interest" description="Disordered" evidence="1">
    <location>
        <begin position="30"/>
        <end position="73"/>
    </location>
</feature>